<evidence type="ECO:0000313" key="2">
    <source>
        <dbReference type="Proteomes" id="UP000250043"/>
    </source>
</evidence>
<dbReference type="Proteomes" id="UP000250043">
    <property type="component" value="Unassembled WGS sequence"/>
</dbReference>
<dbReference type="AlphaFoldDB" id="A0A8E2DN93"/>
<keyword evidence="2" id="KW-1185">Reference proteome</keyword>
<name>A0A8E2DN93_9APHY</name>
<evidence type="ECO:0000313" key="1">
    <source>
        <dbReference type="EMBL" id="OCH92394.1"/>
    </source>
</evidence>
<organism evidence="1 2">
    <name type="scientific">Obba rivulosa</name>
    <dbReference type="NCBI Taxonomy" id="1052685"/>
    <lineage>
        <taxon>Eukaryota</taxon>
        <taxon>Fungi</taxon>
        <taxon>Dikarya</taxon>
        <taxon>Basidiomycota</taxon>
        <taxon>Agaricomycotina</taxon>
        <taxon>Agaricomycetes</taxon>
        <taxon>Polyporales</taxon>
        <taxon>Gelatoporiaceae</taxon>
        <taxon>Obba</taxon>
    </lineage>
</organism>
<protein>
    <submittedName>
        <fullName evidence="1">Uncharacterized protein</fullName>
    </submittedName>
</protein>
<dbReference type="EMBL" id="KV722370">
    <property type="protein sequence ID" value="OCH92394.1"/>
    <property type="molecule type" value="Genomic_DNA"/>
</dbReference>
<reference evidence="1 2" key="1">
    <citation type="submission" date="2016-07" db="EMBL/GenBank/DDBJ databases">
        <title>Draft genome of the white-rot fungus Obba rivulosa 3A-2.</title>
        <authorList>
            <consortium name="DOE Joint Genome Institute"/>
            <person name="Miettinen O."/>
            <person name="Riley R."/>
            <person name="Acob R."/>
            <person name="Barry K."/>
            <person name="Cullen D."/>
            <person name="De Vries R."/>
            <person name="Hainaut M."/>
            <person name="Hatakka A."/>
            <person name="Henrissat B."/>
            <person name="Hilden K."/>
            <person name="Kuo R."/>
            <person name="Labutti K."/>
            <person name="Lipzen A."/>
            <person name="Makela M.R."/>
            <person name="Sandor L."/>
            <person name="Spatafora J.W."/>
            <person name="Grigoriev I.V."/>
            <person name="Hibbett D.S."/>
        </authorList>
    </citation>
    <scope>NUCLEOTIDE SEQUENCE [LARGE SCALE GENOMIC DNA]</scope>
    <source>
        <strain evidence="1 2">3A-2</strain>
    </source>
</reference>
<gene>
    <name evidence="1" type="ORF">OBBRIDRAFT_457557</name>
</gene>
<sequence>MARSEKFPAVDQIASYSKRSSGNTAKVSKLAVMRVEVAVSNAAEDGIAGAKGALGCQRRLTLLGIRNEYTTGVAQLQVWQAYCGKNHFARRSAKIAKKCATFVEIGKNLRYPKCYD</sequence>
<accession>A0A8E2DN93</accession>
<proteinExistence type="predicted"/>